<dbReference type="CDD" id="cd04301">
    <property type="entry name" value="NAT_SF"/>
    <property type="match status" value="1"/>
</dbReference>
<dbReference type="Pfam" id="PF00583">
    <property type="entry name" value="Acetyltransf_1"/>
    <property type="match status" value="1"/>
</dbReference>
<name>A0A7G2IU06_CITFR</name>
<evidence type="ECO:0000313" key="3">
    <source>
        <dbReference type="Proteomes" id="UP000019194"/>
    </source>
</evidence>
<evidence type="ECO:0000313" key="2">
    <source>
        <dbReference type="EMBL" id="CDL40646.1"/>
    </source>
</evidence>
<dbReference type="Proteomes" id="UP000019194">
    <property type="component" value="Unassembled WGS sequence"/>
</dbReference>
<accession>A0A7G2IU06</accession>
<protein>
    <submittedName>
        <fullName evidence="2">GCN5-related N-acetyltransferase</fullName>
    </submittedName>
</protein>
<dbReference type="InterPro" id="IPR016181">
    <property type="entry name" value="Acyl_CoA_acyltransferase"/>
</dbReference>
<sequence>MQIQITDTITEDDQNALLAGLRAYNRQFLRTTNFGDLAVYWRDESNEILGGLIGKIKGEWLCIDFLWMHDSLRKGGYGTKLMQAAEQTARERGCLHALVDTMSFQALPFYQKNGYQLQMTLDNFPETGSARHYLSKTFLMTERSGRRLTFLRSRIVYVLNNHLFLKR</sequence>
<dbReference type="InterPro" id="IPR000182">
    <property type="entry name" value="GNAT_dom"/>
</dbReference>
<evidence type="ECO:0000259" key="1">
    <source>
        <dbReference type="PROSITE" id="PS51186"/>
    </source>
</evidence>
<dbReference type="Gene3D" id="3.40.630.30">
    <property type="match status" value="1"/>
</dbReference>
<reference evidence="2 3" key="1">
    <citation type="submission" date="2013-10" db="EMBL/GenBank/DDBJ databases">
        <title>Antibiotic resistance diversity of beta-lactamase producers in the General Hospital Vienna.</title>
        <authorList>
            <person name="Barisic I."/>
            <person name="Mitteregger D."/>
            <person name="Hirschl A.M."/>
            <person name="Noehammer C."/>
            <person name="Wiesinger-Mayr H."/>
        </authorList>
    </citation>
    <scope>NUCLEOTIDE SEQUENCE [LARGE SCALE GENOMIC DNA]</scope>
    <source>
        <strain evidence="2 3">ISC11</strain>
    </source>
</reference>
<proteinExistence type="predicted"/>
<comment type="caution">
    <text evidence="2">The sequence shown here is derived from an EMBL/GenBank/DDBJ whole genome shotgun (WGS) entry which is preliminary data.</text>
</comment>
<organism evidence="2 3">
    <name type="scientific">Citrobacter freundii</name>
    <dbReference type="NCBI Taxonomy" id="546"/>
    <lineage>
        <taxon>Bacteria</taxon>
        <taxon>Pseudomonadati</taxon>
        <taxon>Pseudomonadota</taxon>
        <taxon>Gammaproteobacteria</taxon>
        <taxon>Enterobacterales</taxon>
        <taxon>Enterobacteriaceae</taxon>
        <taxon>Citrobacter</taxon>
        <taxon>Citrobacter freundii complex</taxon>
    </lineage>
</organism>
<dbReference type="EMBL" id="CBWP010000075">
    <property type="protein sequence ID" value="CDL40646.1"/>
    <property type="molecule type" value="Genomic_DNA"/>
</dbReference>
<dbReference type="PROSITE" id="PS51186">
    <property type="entry name" value="GNAT"/>
    <property type="match status" value="1"/>
</dbReference>
<dbReference type="GO" id="GO:0016747">
    <property type="term" value="F:acyltransferase activity, transferring groups other than amino-acyl groups"/>
    <property type="evidence" value="ECO:0007669"/>
    <property type="project" value="InterPro"/>
</dbReference>
<feature type="domain" description="N-acetyltransferase" evidence="1">
    <location>
        <begin position="1"/>
        <end position="140"/>
    </location>
</feature>
<dbReference type="SUPFAM" id="SSF55729">
    <property type="entry name" value="Acyl-CoA N-acyltransferases (Nat)"/>
    <property type="match status" value="1"/>
</dbReference>
<dbReference type="AlphaFoldDB" id="A0A7G2IU06"/>